<reference evidence="6 7" key="1">
    <citation type="submission" date="2020-08" db="EMBL/GenBank/DDBJ databases">
        <title>A Genomic Blueprint of the Chicken Gut Microbiome.</title>
        <authorList>
            <person name="Gilroy R."/>
            <person name="Ravi A."/>
            <person name="Getino M."/>
            <person name="Pursley I."/>
            <person name="Horton D.L."/>
            <person name="Alikhan N.-F."/>
            <person name="Baker D."/>
            <person name="Gharbi K."/>
            <person name="Hall N."/>
            <person name="Watson M."/>
            <person name="Adriaenssens E.M."/>
            <person name="Foster-Nyarko E."/>
            <person name="Jarju S."/>
            <person name="Secka A."/>
            <person name="Antonio M."/>
            <person name="Oren A."/>
            <person name="Chaudhuri R."/>
            <person name="La Ragione R.M."/>
            <person name="Hildebrand F."/>
            <person name="Pallen M.J."/>
        </authorList>
    </citation>
    <scope>NUCLEOTIDE SEQUENCE [LARGE SCALE GENOMIC DNA]</scope>
    <source>
        <strain evidence="6 7">Sa3CVN1</strain>
    </source>
</reference>
<dbReference type="EMBL" id="JACSRA010000011">
    <property type="protein sequence ID" value="MBD7911390.1"/>
    <property type="molecule type" value="Genomic_DNA"/>
</dbReference>
<proteinExistence type="inferred from homology"/>
<dbReference type="Gene3D" id="3.40.50.300">
    <property type="entry name" value="P-loop containing nucleotide triphosphate hydrolases"/>
    <property type="match status" value="1"/>
</dbReference>
<dbReference type="PANTHER" id="PTHR42798">
    <property type="entry name" value="LIPOPROTEIN-RELEASING SYSTEM ATP-BINDING PROTEIN LOLD"/>
    <property type="match status" value="1"/>
</dbReference>
<evidence type="ECO:0000256" key="3">
    <source>
        <dbReference type="ARBA" id="ARBA00022741"/>
    </source>
</evidence>
<evidence type="ECO:0000256" key="2">
    <source>
        <dbReference type="ARBA" id="ARBA00022448"/>
    </source>
</evidence>
<evidence type="ECO:0000256" key="4">
    <source>
        <dbReference type="ARBA" id="ARBA00022840"/>
    </source>
</evidence>
<accession>A0ABR8PT88</accession>
<gene>
    <name evidence="6" type="ORF">H9661_08485</name>
</gene>
<dbReference type="SUPFAM" id="SSF52540">
    <property type="entry name" value="P-loop containing nucleoside triphosphate hydrolases"/>
    <property type="match status" value="1"/>
</dbReference>
<comment type="similarity">
    <text evidence="1">Belongs to the ABC transporter superfamily.</text>
</comment>
<dbReference type="InterPro" id="IPR003593">
    <property type="entry name" value="AAA+_ATPase"/>
</dbReference>
<dbReference type="SMART" id="SM00382">
    <property type="entry name" value="AAA"/>
    <property type="match status" value="1"/>
</dbReference>
<dbReference type="PROSITE" id="PS50893">
    <property type="entry name" value="ABC_TRANSPORTER_2"/>
    <property type="match status" value="1"/>
</dbReference>
<name>A0ABR8PT88_9CLOT</name>
<sequence length="229" mass="25744">MKTVLEVVNLNKKVKQNNQNYQILKDINFKVDEGEFISIMGPSGAGKSSLLYIMGILDDPSSGKIIIDNKDVAKLNDNQKSKIRRKNIGFVFQSYNLVPTLSVKDNILLPIYLDNKKVKNYENKVDEILDAISLSDKKNRTPMELSGGEQQRVAIGRSLINNPDIILLDEPIGNLDSKNGKAIMELLRKINREEKKTIVQVTHSKESTSYGTKICFLKDGEMNGVEEIC</sequence>
<dbReference type="PANTHER" id="PTHR42798:SF7">
    <property type="entry name" value="ALPHA-D-RIBOSE 1-METHYLPHOSPHONATE 5-TRIPHOSPHATE SYNTHASE SUBUNIT PHNL"/>
    <property type="match status" value="1"/>
</dbReference>
<keyword evidence="3" id="KW-0547">Nucleotide-binding</keyword>
<evidence type="ECO:0000256" key="1">
    <source>
        <dbReference type="ARBA" id="ARBA00005417"/>
    </source>
</evidence>
<evidence type="ECO:0000259" key="5">
    <source>
        <dbReference type="PROSITE" id="PS50893"/>
    </source>
</evidence>
<keyword evidence="2" id="KW-0813">Transport</keyword>
<keyword evidence="7" id="KW-1185">Reference proteome</keyword>
<organism evidence="6 7">
    <name type="scientific">Clostridium cibarium</name>
    <dbReference type="NCBI Taxonomy" id="2762247"/>
    <lineage>
        <taxon>Bacteria</taxon>
        <taxon>Bacillati</taxon>
        <taxon>Bacillota</taxon>
        <taxon>Clostridia</taxon>
        <taxon>Eubacteriales</taxon>
        <taxon>Clostridiaceae</taxon>
        <taxon>Clostridium</taxon>
    </lineage>
</organism>
<dbReference type="RefSeq" id="WP_191768238.1">
    <property type="nucleotide sequence ID" value="NZ_JACSRA010000011.1"/>
</dbReference>
<dbReference type="Proteomes" id="UP000627781">
    <property type="component" value="Unassembled WGS sequence"/>
</dbReference>
<dbReference type="Pfam" id="PF00005">
    <property type="entry name" value="ABC_tran"/>
    <property type="match status" value="1"/>
</dbReference>
<comment type="caution">
    <text evidence="6">The sequence shown here is derived from an EMBL/GenBank/DDBJ whole genome shotgun (WGS) entry which is preliminary data.</text>
</comment>
<evidence type="ECO:0000313" key="7">
    <source>
        <dbReference type="Proteomes" id="UP000627781"/>
    </source>
</evidence>
<dbReference type="InterPro" id="IPR003439">
    <property type="entry name" value="ABC_transporter-like_ATP-bd"/>
</dbReference>
<dbReference type="InterPro" id="IPR017871">
    <property type="entry name" value="ABC_transporter-like_CS"/>
</dbReference>
<dbReference type="InterPro" id="IPR027417">
    <property type="entry name" value="P-loop_NTPase"/>
</dbReference>
<dbReference type="InterPro" id="IPR017911">
    <property type="entry name" value="MacB-like_ATP-bd"/>
</dbReference>
<dbReference type="CDD" id="cd03255">
    <property type="entry name" value="ABC_MJ0796_LolCDE_FtsE"/>
    <property type="match status" value="1"/>
</dbReference>
<dbReference type="GO" id="GO:0005524">
    <property type="term" value="F:ATP binding"/>
    <property type="evidence" value="ECO:0007669"/>
    <property type="project" value="UniProtKB-KW"/>
</dbReference>
<evidence type="ECO:0000313" key="6">
    <source>
        <dbReference type="EMBL" id="MBD7911390.1"/>
    </source>
</evidence>
<dbReference type="PROSITE" id="PS00211">
    <property type="entry name" value="ABC_TRANSPORTER_1"/>
    <property type="match status" value="1"/>
</dbReference>
<protein>
    <submittedName>
        <fullName evidence="6">ABC transporter ATP-binding protein</fullName>
    </submittedName>
</protein>
<keyword evidence="4 6" id="KW-0067">ATP-binding</keyword>
<feature type="domain" description="ABC transporter" evidence="5">
    <location>
        <begin position="5"/>
        <end position="228"/>
    </location>
</feature>